<name>A0A7S0WLL8_9CHLO</name>
<dbReference type="Gene3D" id="1.20.58.1910">
    <property type="match status" value="1"/>
</dbReference>
<dbReference type="PANTHER" id="PTHR33594">
    <property type="entry name" value="SUPERFAMILY HYDROLASE, PUTATIVE (AFU_ORTHOLOGUE AFUA_1G03035)-RELATED"/>
    <property type="match status" value="1"/>
</dbReference>
<organism evidence="2">
    <name type="scientific">Pyramimonas obovata</name>
    <dbReference type="NCBI Taxonomy" id="1411642"/>
    <lineage>
        <taxon>Eukaryota</taxon>
        <taxon>Viridiplantae</taxon>
        <taxon>Chlorophyta</taxon>
        <taxon>Pyramimonadophyceae</taxon>
        <taxon>Pyramimonadales</taxon>
        <taxon>Pyramimonadaceae</taxon>
        <taxon>Pyramimonas</taxon>
        <taxon>Pyramimonas incertae sedis</taxon>
    </lineage>
</organism>
<proteinExistence type="predicted"/>
<evidence type="ECO:0000313" key="2">
    <source>
        <dbReference type="EMBL" id="CAD8672016.1"/>
    </source>
</evidence>
<dbReference type="CDD" id="cd00077">
    <property type="entry name" value="HDc"/>
    <property type="match status" value="1"/>
</dbReference>
<dbReference type="SUPFAM" id="SSF109604">
    <property type="entry name" value="HD-domain/PDEase-like"/>
    <property type="match status" value="1"/>
</dbReference>
<reference evidence="2" key="1">
    <citation type="submission" date="2021-01" db="EMBL/GenBank/DDBJ databases">
        <authorList>
            <person name="Corre E."/>
            <person name="Pelletier E."/>
            <person name="Niang G."/>
            <person name="Scheremetjew M."/>
            <person name="Finn R."/>
            <person name="Kale V."/>
            <person name="Holt S."/>
            <person name="Cochrane G."/>
            <person name="Meng A."/>
            <person name="Brown T."/>
            <person name="Cohen L."/>
        </authorList>
    </citation>
    <scope>NUCLEOTIDE SEQUENCE</scope>
    <source>
        <strain evidence="2">CCMP722</strain>
    </source>
</reference>
<evidence type="ECO:0000259" key="1">
    <source>
        <dbReference type="Pfam" id="PF01966"/>
    </source>
</evidence>
<dbReference type="InterPro" id="IPR003607">
    <property type="entry name" value="HD/PDEase_dom"/>
</dbReference>
<accession>A0A7S0WLL8</accession>
<sequence length="222" mass="24979">MYIPYCYLQACLDLHISLRDETCARCRHIVRVRNLAVALAKEEGLPAERTEVVELAALLHDLHDWKYSGSITAGAEASREFLSAQGCPTHVIELVVSTIQRIGFKDELEKGAASEVWPELAVVQDADRLDAIGAIGIARCLTYGGSRNRVLHDPSVKPRHTMSKAEYMDTAAKQTTINHFPEKLLKLKGMMKTTAGRRIAEERHKVMLDYLTRFFQEWEGQA</sequence>
<dbReference type="Pfam" id="PF01966">
    <property type="entry name" value="HD"/>
    <property type="match status" value="1"/>
</dbReference>
<dbReference type="Gene3D" id="1.10.472.50">
    <property type="entry name" value="HD-domain/PDEase-like"/>
    <property type="match status" value="1"/>
</dbReference>
<dbReference type="InterPro" id="IPR006674">
    <property type="entry name" value="HD_domain"/>
</dbReference>
<feature type="domain" description="HD" evidence="1">
    <location>
        <begin position="27"/>
        <end position="131"/>
    </location>
</feature>
<dbReference type="EMBL" id="HBFA01021926">
    <property type="protein sequence ID" value="CAD8672016.1"/>
    <property type="molecule type" value="Transcribed_RNA"/>
</dbReference>
<dbReference type="AlphaFoldDB" id="A0A7S0WLL8"/>
<gene>
    <name evidence="2" type="ORF">POBO1169_LOCUS11136</name>
</gene>
<protein>
    <recommendedName>
        <fullName evidence="1">HD domain-containing protein</fullName>
    </recommendedName>
</protein>
<dbReference type="PANTHER" id="PTHR33594:SF1">
    <property type="entry name" value="HD_PDEASE DOMAIN-CONTAINING PROTEIN"/>
    <property type="match status" value="1"/>
</dbReference>